<name>A0A8S1R2H2_9CILI</name>
<sequence>MLKNLQPLRLLRIFKRKIIIYVCLIELINNKDLILISQAKINIQNQKKQITKNIEEQCKQKISLMKNINESIKEQKGLLEQIFANLIGEIDQIKSQTEKQLQQGEIITSDNLEIDLGLLNDKNSNQTIQIISENELLLIKSFLNQTKFCEINNLSKKILEIFTKFYDISKLQNESFNFVVEQKQKTKVTFQLIQEMPFLKFLCENHDEQIFMLQLDEKNKGQKFACSQCIAENQGKQITLDQLQQKYDTYQFQSETSLTYFQQLREQHTRQIIILLNRKPTIQHLEENLKSFQKTININLQFKNQNIFQLEKEQLQDLLQPLYQEQSSEHFYKIIEKQLEQDKELYVKFEQHFEQLIKLEMQNFNLIKHRALVYFEETRILK</sequence>
<evidence type="ECO:0000313" key="1">
    <source>
        <dbReference type="EMBL" id="CAD8121537.1"/>
    </source>
</evidence>
<protein>
    <submittedName>
        <fullName evidence="1">Uncharacterized protein</fullName>
    </submittedName>
</protein>
<evidence type="ECO:0000313" key="2">
    <source>
        <dbReference type="Proteomes" id="UP000692954"/>
    </source>
</evidence>
<dbReference type="EMBL" id="CAJJDN010000133">
    <property type="protein sequence ID" value="CAD8121537.1"/>
    <property type="molecule type" value="Genomic_DNA"/>
</dbReference>
<keyword evidence="2" id="KW-1185">Reference proteome</keyword>
<dbReference type="AlphaFoldDB" id="A0A8S1R2H2"/>
<dbReference type="Proteomes" id="UP000692954">
    <property type="component" value="Unassembled WGS sequence"/>
</dbReference>
<gene>
    <name evidence="1" type="ORF">PSON_ATCC_30995.1.T1330007</name>
</gene>
<comment type="caution">
    <text evidence="1">The sequence shown here is derived from an EMBL/GenBank/DDBJ whole genome shotgun (WGS) entry which is preliminary data.</text>
</comment>
<organism evidence="1 2">
    <name type="scientific">Paramecium sonneborni</name>
    <dbReference type="NCBI Taxonomy" id="65129"/>
    <lineage>
        <taxon>Eukaryota</taxon>
        <taxon>Sar</taxon>
        <taxon>Alveolata</taxon>
        <taxon>Ciliophora</taxon>
        <taxon>Intramacronucleata</taxon>
        <taxon>Oligohymenophorea</taxon>
        <taxon>Peniculida</taxon>
        <taxon>Parameciidae</taxon>
        <taxon>Paramecium</taxon>
    </lineage>
</organism>
<proteinExistence type="predicted"/>
<accession>A0A8S1R2H2</accession>
<reference evidence="1" key="1">
    <citation type="submission" date="2021-01" db="EMBL/GenBank/DDBJ databases">
        <authorList>
            <consortium name="Genoscope - CEA"/>
            <person name="William W."/>
        </authorList>
    </citation>
    <scope>NUCLEOTIDE SEQUENCE</scope>
</reference>